<keyword evidence="3" id="KW-1185">Reference proteome</keyword>
<dbReference type="RefSeq" id="WP_125071527.1">
    <property type="nucleotide sequence ID" value="NZ_QWZQ01000007.1"/>
</dbReference>
<dbReference type="EMBL" id="QWZQ01000007">
    <property type="protein sequence ID" value="RRK11287.1"/>
    <property type="molecule type" value="Genomic_DNA"/>
</dbReference>
<feature type="transmembrane region" description="Helical" evidence="1">
    <location>
        <begin position="65"/>
        <end position="90"/>
    </location>
</feature>
<feature type="transmembrane region" description="Helical" evidence="1">
    <location>
        <begin position="36"/>
        <end position="58"/>
    </location>
</feature>
<gene>
    <name evidence="2" type="ORF">D1831_03410</name>
</gene>
<accession>A0A426D9P0</accession>
<comment type="caution">
    <text evidence="2">The sequence shown here is derived from an EMBL/GenBank/DDBJ whole genome shotgun (WGS) entry which is preliminary data.</text>
</comment>
<keyword evidence="1" id="KW-0472">Membrane</keyword>
<organism evidence="2 3">
    <name type="scientific">Lactiplantibacillus garii</name>
    <dbReference type="NCBI Taxonomy" id="2306423"/>
    <lineage>
        <taxon>Bacteria</taxon>
        <taxon>Bacillati</taxon>
        <taxon>Bacillota</taxon>
        <taxon>Bacilli</taxon>
        <taxon>Lactobacillales</taxon>
        <taxon>Lactobacillaceae</taxon>
        <taxon>Lactiplantibacillus</taxon>
    </lineage>
</organism>
<proteinExistence type="predicted"/>
<feature type="transmembrane region" description="Helical" evidence="1">
    <location>
        <begin position="12"/>
        <end position="30"/>
    </location>
</feature>
<evidence type="ECO:0000313" key="3">
    <source>
        <dbReference type="Proteomes" id="UP000283633"/>
    </source>
</evidence>
<keyword evidence="1" id="KW-0812">Transmembrane</keyword>
<protein>
    <submittedName>
        <fullName evidence="2">Uncharacterized protein</fullName>
    </submittedName>
</protein>
<evidence type="ECO:0000256" key="1">
    <source>
        <dbReference type="SAM" id="Phobius"/>
    </source>
</evidence>
<dbReference type="OrthoDB" id="9919730at2"/>
<keyword evidence="1" id="KW-1133">Transmembrane helix</keyword>
<dbReference type="AlphaFoldDB" id="A0A426D9P0"/>
<evidence type="ECO:0000313" key="2">
    <source>
        <dbReference type="EMBL" id="RRK11287.1"/>
    </source>
</evidence>
<reference evidence="2 3" key="1">
    <citation type="submission" date="2018-08" db="EMBL/GenBank/DDBJ databases">
        <title>Genome Lactobacillus garii FI11369.</title>
        <authorList>
            <person name="Diaz M."/>
            <person name="Narbad A."/>
        </authorList>
    </citation>
    <scope>NUCLEOTIDE SEQUENCE [LARGE SCALE GENOMIC DNA]</scope>
    <source>
        <strain evidence="2 3">FI11369</strain>
    </source>
</reference>
<dbReference type="Proteomes" id="UP000283633">
    <property type="component" value="Unassembled WGS sequence"/>
</dbReference>
<name>A0A426D9P0_9LACO</name>
<sequence length="92" mass="10178">MKDFFASQSKTNKGILIVSVMLMLIEPWLMLVNTTVGLALAGTGIIGFSTYLEFLPYFRQTVLHWLLLILILIGLLLVLIVYSFAVLAAFGA</sequence>